<dbReference type="GO" id="GO:0042597">
    <property type="term" value="C:periplasmic space"/>
    <property type="evidence" value="ECO:0007669"/>
    <property type="project" value="UniProtKB-SubCell"/>
</dbReference>
<dbReference type="PIRSF" id="PIRSF000005">
    <property type="entry name" value="Cytochrome_c4"/>
    <property type="match status" value="1"/>
</dbReference>
<keyword evidence="10" id="KW-0732">Signal</keyword>
<accession>A0A840UN49</accession>
<keyword evidence="7 9" id="KW-0408">Iron</keyword>
<feature type="binding site" description="covalent" evidence="8">
    <location>
        <position position="142"/>
    </location>
    <ligand>
        <name>heme c</name>
        <dbReference type="ChEBI" id="CHEBI:61717"/>
        <label>2</label>
    </ligand>
</feature>
<comment type="PTM">
    <text evidence="8">Binds 2 heme c groups covalently per subunit.</text>
</comment>
<dbReference type="Gene3D" id="1.10.760.10">
    <property type="entry name" value="Cytochrome c-like domain"/>
    <property type="match status" value="2"/>
</dbReference>
<dbReference type="InterPro" id="IPR009056">
    <property type="entry name" value="Cyt_c-like_dom"/>
</dbReference>
<dbReference type="RefSeq" id="WP_183705763.1">
    <property type="nucleotide sequence ID" value="NZ_JACHFE010000009.1"/>
</dbReference>
<dbReference type="InterPro" id="IPR024167">
    <property type="entry name" value="Cytochrome_c4-like"/>
</dbReference>
<dbReference type="PANTHER" id="PTHR33751">
    <property type="entry name" value="CBB3-TYPE CYTOCHROME C OXIDASE SUBUNIT FIXP"/>
    <property type="match status" value="1"/>
</dbReference>
<feature type="binding site" description="axial binding residue" evidence="9">
    <location>
        <position position="57"/>
    </location>
    <ligand>
        <name>heme c</name>
        <dbReference type="ChEBI" id="CHEBI:61717"/>
        <label>1</label>
    </ligand>
    <ligandPart>
        <name>Fe</name>
        <dbReference type="ChEBI" id="CHEBI:18248"/>
    </ligandPart>
</feature>
<feature type="domain" description="Cytochrome c" evidence="11">
    <location>
        <begin position="34"/>
        <end position="119"/>
    </location>
</feature>
<feature type="chain" id="PRO_5032825027" evidence="10">
    <location>
        <begin position="20"/>
        <end position="208"/>
    </location>
</feature>
<dbReference type="AlphaFoldDB" id="A0A840UN49"/>
<evidence type="ECO:0000313" key="12">
    <source>
        <dbReference type="EMBL" id="MBB5322506.1"/>
    </source>
</evidence>
<evidence type="ECO:0000256" key="3">
    <source>
        <dbReference type="ARBA" id="ARBA00022617"/>
    </source>
</evidence>
<evidence type="ECO:0000256" key="6">
    <source>
        <dbReference type="ARBA" id="ARBA00022982"/>
    </source>
</evidence>
<protein>
    <submittedName>
        <fullName evidence="12">Cytochrome c553</fullName>
    </submittedName>
</protein>
<dbReference type="Proteomes" id="UP000591735">
    <property type="component" value="Unassembled WGS sequence"/>
</dbReference>
<feature type="binding site" description="covalent" evidence="8">
    <location>
        <position position="53"/>
    </location>
    <ligand>
        <name>heme c</name>
        <dbReference type="ChEBI" id="CHEBI:61717"/>
        <label>1</label>
    </ligand>
</feature>
<comment type="subcellular location">
    <subcellularLocation>
        <location evidence="1">Periplasm</location>
    </subcellularLocation>
</comment>
<evidence type="ECO:0000256" key="7">
    <source>
        <dbReference type="ARBA" id="ARBA00023004"/>
    </source>
</evidence>
<feature type="binding site" description="covalent" evidence="8">
    <location>
        <position position="145"/>
    </location>
    <ligand>
        <name>heme c</name>
        <dbReference type="ChEBI" id="CHEBI:61717"/>
        <label>2</label>
    </ligand>
</feature>
<evidence type="ECO:0000259" key="11">
    <source>
        <dbReference type="PROSITE" id="PS51007"/>
    </source>
</evidence>
<dbReference type="GO" id="GO:0005506">
    <property type="term" value="F:iron ion binding"/>
    <property type="evidence" value="ECO:0007669"/>
    <property type="project" value="InterPro"/>
</dbReference>
<dbReference type="GO" id="GO:0020037">
    <property type="term" value="F:heme binding"/>
    <property type="evidence" value="ECO:0007669"/>
    <property type="project" value="InterPro"/>
</dbReference>
<feature type="binding site" description="covalent" evidence="8">
    <location>
        <position position="56"/>
    </location>
    <ligand>
        <name>heme c</name>
        <dbReference type="ChEBI" id="CHEBI:61717"/>
        <label>1</label>
    </ligand>
</feature>
<reference evidence="12 13" key="1">
    <citation type="submission" date="2020-08" db="EMBL/GenBank/DDBJ databases">
        <title>Genomic Encyclopedia of Type Strains, Phase IV (KMG-IV): sequencing the most valuable type-strain genomes for metagenomic binning, comparative biology and taxonomic classification.</title>
        <authorList>
            <person name="Goeker M."/>
        </authorList>
    </citation>
    <scope>NUCLEOTIDE SEQUENCE [LARGE SCALE GENOMIC DNA]</scope>
    <source>
        <strain evidence="12 13">DSM 22359</strain>
    </source>
</reference>
<feature type="domain" description="Cytochrome c" evidence="11">
    <location>
        <begin position="129"/>
        <end position="208"/>
    </location>
</feature>
<keyword evidence="2" id="KW-0813">Transport</keyword>
<evidence type="ECO:0000256" key="4">
    <source>
        <dbReference type="ARBA" id="ARBA00022723"/>
    </source>
</evidence>
<evidence type="ECO:0000313" key="13">
    <source>
        <dbReference type="Proteomes" id="UP000591735"/>
    </source>
</evidence>
<dbReference type="SUPFAM" id="SSF46626">
    <property type="entry name" value="Cytochrome c"/>
    <property type="match status" value="2"/>
</dbReference>
<evidence type="ECO:0000256" key="1">
    <source>
        <dbReference type="ARBA" id="ARBA00004418"/>
    </source>
</evidence>
<feature type="binding site" description="axial binding residue" evidence="9">
    <location>
        <position position="186"/>
    </location>
    <ligand>
        <name>heme c</name>
        <dbReference type="ChEBI" id="CHEBI:61717"/>
        <label>2</label>
    </ligand>
    <ligandPart>
        <name>Fe</name>
        <dbReference type="ChEBI" id="CHEBI:18248"/>
    </ligandPart>
</feature>
<comment type="caution">
    <text evidence="12">The sequence shown here is derived from an EMBL/GenBank/DDBJ whole genome shotgun (WGS) entry which is preliminary data.</text>
</comment>
<feature type="signal peptide" evidence="10">
    <location>
        <begin position="1"/>
        <end position="19"/>
    </location>
</feature>
<feature type="binding site" description="axial binding residue" evidence="9">
    <location>
        <position position="146"/>
    </location>
    <ligand>
        <name>heme c</name>
        <dbReference type="ChEBI" id="CHEBI:61717"/>
        <label>2</label>
    </ligand>
    <ligandPart>
        <name>Fe</name>
        <dbReference type="ChEBI" id="CHEBI:18248"/>
    </ligandPart>
</feature>
<dbReference type="InterPro" id="IPR036909">
    <property type="entry name" value="Cyt_c-like_dom_sf"/>
</dbReference>
<evidence type="ECO:0000256" key="5">
    <source>
        <dbReference type="ARBA" id="ARBA00022764"/>
    </source>
</evidence>
<dbReference type="Pfam" id="PF00034">
    <property type="entry name" value="Cytochrom_C"/>
    <property type="match status" value="1"/>
</dbReference>
<evidence type="ECO:0000256" key="8">
    <source>
        <dbReference type="PIRSR" id="PIRSR000005-1"/>
    </source>
</evidence>
<feature type="binding site" description="axial binding residue" evidence="9">
    <location>
        <position position="96"/>
    </location>
    <ligand>
        <name>heme c</name>
        <dbReference type="ChEBI" id="CHEBI:61717"/>
        <label>1</label>
    </ligand>
    <ligandPart>
        <name>Fe</name>
        <dbReference type="ChEBI" id="CHEBI:18248"/>
    </ligandPart>
</feature>
<keyword evidence="13" id="KW-1185">Reference proteome</keyword>
<sequence length="208" mass="23704">MKKHLVLALGLMVSPIAFAQSAYDALERVKTIMDDDQLRQESYESGHERIRFCGYCHGEDGNSVRDYIPNLADQHPLYLFNQFEKFGDGRRDHYVMTKLAQTLSLEERIDIAVYYSQQEAKSRTPDSPSLAAEGEVIFKRYCTACHGEEGGGFKDMPRLAGQPAEYLESRLVRFKKMEPGDDTTPMIGITDALSEEDFERLAEYLQTL</sequence>
<organism evidence="12 13">
    <name type="scientific">Marinobacter oulmenensis</name>
    <dbReference type="NCBI Taxonomy" id="643747"/>
    <lineage>
        <taxon>Bacteria</taxon>
        <taxon>Pseudomonadati</taxon>
        <taxon>Pseudomonadota</taxon>
        <taxon>Gammaproteobacteria</taxon>
        <taxon>Pseudomonadales</taxon>
        <taxon>Marinobacteraceae</taxon>
        <taxon>Marinobacter</taxon>
    </lineage>
</organism>
<evidence type="ECO:0000256" key="10">
    <source>
        <dbReference type="SAM" id="SignalP"/>
    </source>
</evidence>
<dbReference type="PROSITE" id="PS51007">
    <property type="entry name" value="CYTC"/>
    <property type="match status" value="2"/>
</dbReference>
<evidence type="ECO:0000256" key="2">
    <source>
        <dbReference type="ARBA" id="ARBA00022448"/>
    </source>
</evidence>
<dbReference type="EMBL" id="JACHFE010000009">
    <property type="protein sequence ID" value="MBB5322506.1"/>
    <property type="molecule type" value="Genomic_DNA"/>
</dbReference>
<keyword evidence="5" id="KW-0574">Periplasm</keyword>
<keyword evidence="3 8" id="KW-0349">Heme</keyword>
<dbReference type="InterPro" id="IPR050597">
    <property type="entry name" value="Cytochrome_c_Oxidase_Subunit"/>
</dbReference>
<dbReference type="PANTHER" id="PTHR33751:SF9">
    <property type="entry name" value="CYTOCHROME C4"/>
    <property type="match status" value="1"/>
</dbReference>
<keyword evidence="6" id="KW-0249">Electron transport</keyword>
<proteinExistence type="predicted"/>
<keyword evidence="4 9" id="KW-0479">Metal-binding</keyword>
<evidence type="ECO:0000256" key="9">
    <source>
        <dbReference type="PIRSR" id="PIRSR000005-2"/>
    </source>
</evidence>
<dbReference type="GO" id="GO:0009055">
    <property type="term" value="F:electron transfer activity"/>
    <property type="evidence" value="ECO:0007669"/>
    <property type="project" value="InterPro"/>
</dbReference>
<gene>
    <name evidence="12" type="ORF">HNR38_003013</name>
</gene>
<name>A0A840UN49_9GAMM</name>